<evidence type="ECO:0000256" key="2">
    <source>
        <dbReference type="SAM" id="SignalP"/>
    </source>
</evidence>
<feature type="signal peptide" evidence="2">
    <location>
        <begin position="1"/>
        <end position="21"/>
    </location>
</feature>
<sequence>MHSYLAIGKLVVLCVALLALAVVRAEAGASASAPTKNQRSSQLAQHQTGHNTPITEYSSSSARNRSH</sequence>
<feature type="compositionally biased region" description="Polar residues" evidence="1">
    <location>
        <begin position="34"/>
        <end position="67"/>
    </location>
</feature>
<keyword evidence="2" id="KW-0732">Signal</keyword>
<feature type="region of interest" description="Disordered" evidence="1">
    <location>
        <begin position="28"/>
        <end position="67"/>
    </location>
</feature>
<keyword evidence="4" id="KW-1185">Reference proteome</keyword>
<feature type="chain" id="PRO_5012048575" evidence="2">
    <location>
        <begin position="22"/>
        <end position="67"/>
    </location>
</feature>
<evidence type="ECO:0000313" key="3">
    <source>
        <dbReference type="EMBL" id="SHN79436.1"/>
    </source>
</evidence>
<accession>A0A1M7U946</accession>
<reference evidence="4" key="1">
    <citation type="submission" date="2016-11" db="EMBL/GenBank/DDBJ databases">
        <authorList>
            <person name="Varghese N."/>
            <person name="Submissions S."/>
        </authorList>
    </citation>
    <scope>NUCLEOTIDE SEQUENCE [LARGE SCALE GENOMIC DNA]</scope>
    <source>
        <strain evidence="4">GAS401</strain>
    </source>
</reference>
<protein>
    <submittedName>
        <fullName evidence="3">Uncharacterized protein</fullName>
    </submittedName>
</protein>
<evidence type="ECO:0000256" key="1">
    <source>
        <dbReference type="SAM" id="MobiDB-lite"/>
    </source>
</evidence>
<proteinExistence type="predicted"/>
<gene>
    <name evidence="3" type="ORF">SAMN05444170_4022</name>
</gene>
<dbReference type="AlphaFoldDB" id="A0A1M7U946"/>
<organism evidence="3 4">
    <name type="scientific">Bradyrhizobium erythrophlei</name>
    <dbReference type="NCBI Taxonomy" id="1437360"/>
    <lineage>
        <taxon>Bacteria</taxon>
        <taxon>Pseudomonadati</taxon>
        <taxon>Pseudomonadota</taxon>
        <taxon>Alphaproteobacteria</taxon>
        <taxon>Hyphomicrobiales</taxon>
        <taxon>Nitrobacteraceae</taxon>
        <taxon>Bradyrhizobium</taxon>
    </lineage>
</organism>
<dbReference type="EMBL" id="LT670849">
    <property type="protein sequence ID" value="SHN79436.1"/>
    <property type="molecule type" value="Genomic_DNA"/>
</dbReference>
<dbReference type="Proteomes" id="UP000184096">
    <property type="component" value="Chromosome I"/>
</dbReference>
<evidence type="ECO:0000313" key="4">
    <source>
        <dbReference type="Proteomes" id="UP000184096"/>
    </source>
</evidence>
<name>A0A1M7U946_9BRAD</name>